<evidence type="ECO:0000259" key="1">
    <source>
        <dbReference type="Pfam" id="PF01521"/>
    </source>
</evidence>
<name>A0ABP9R5V3_9PSEU</name>
<dbReference type="EMBL" id="BAABJP010000051">
    <property type="protein sequence ID" value="GAA5171725.1"/>
    <property type="molecule type" value="Genomic_DNA"/>
</dbReference>
<dbReference type="PROSITE" id="PS01152">
    <property type="entry name" value="HESB"/>
    <property type="match status" value="1"/>
</dbReference>
<evidence type="ECO:0000313" key="3">
    <source>
        <dbReference type="Proteomes" id="UP001428817"/>
    </source>
</evidence>
<dbReference type="InterPro" id="IPR035903">
    <property type="entry name" value="HesB-like_dom_sf"/>
</dbReference>
<dbReference type="InterPro" id="IPR000361">
    <property type="entry name" value="ATAP_core_dom"/>
</dbReference>
<dbReference type="InterPro" id="IPR017870">
    <property type="entry name" value="FeS_cluster_insertion_CS"/>
</dbReference>
<dbReference type="NCBIfam" id="TIGR00049">
    <property type="entry name" value="iron-sulfur cluster assembly accessory protein"/>
    <property type="match status" value="1"/>
</dbReference>
<dbReference type="PANTHER" id="PTHR43011">
    <property type="entry name" value="IRON-SULFUR CLUSTER ASSEMBLY 2 HOMOLOG, MITOCHONDRIAL"/>
    <property type="match status" value="1"/>
</dbReference>
<proteinExistence type="predicted"/>
<reference evidence="3" key="1">
    <citation type="journal article" date="2019" name="Int. J. Syst. Evol. Microbiol.">
        <title>The Global Catalogue of Microorganisms (GCM) 10K type strain sequencing project: providing services to taxonomists for standard genome sequencing and annotation.</title>
        <authorList>
            <consortium name="The Broad Institute Genomics Platform"/>
            <consortium name="The Broad Institute Genome Sequencing Center for Infectious Disease"/>
            <person name="Wu L."/>
            <person name="Ma J."/>
        </authorList>
    </citation>
    <scope>NUCLEOTIDE SEQUENCE [LARGE SCALE GENOMIC DNA]</scope>
    <source>
        <strain evidence="3">JCM 18303</strain>
    </source>
</reference>
<protein>
    <submittedName>
        <fullName evidence="2">Iron-sulfur cluster assembly accessory protein</fullName>
    </submittedName>
</protein>
<sequence>MTVDNSTTTEKTHGVELTEAAALKAKGLLDQEGRDDMHLRIEVHPGGCAGLRYQLFFDDQARDGDLYREFNGMRVAVDWKSAPYLQGAVIDFVDTIEKQGFTIDNPNASGSCACGDSFN</sequence>
<dbReference type="InterPro" id="IPR016092">
    <property type="entry name" value="ATAP"/>
</dbReference>
<feature type="domain" description="Core" evidence="1">
    <location>
        <begin position="15"/>
        <end position="116"/>
    </location>
</feature>
<dbReference type="Gene3D" id="2.60.300.12">
    <property type="entry name" value="HesB-like domain"/>
    <property type="match status" value="1"/>
</dbReference>
<accession>A0ABP9R5V3</accession>
<gene>
    <name evidence="2" type="ORF">GCM10023321_70610</name>
</gene>
<dbReference type="RefSeq" id="WP_185065052.1">
    <property type="nucleotide sequence ID" value="NZ_BAABJP010000051.1"/>
</dbReference>
<evidence type="ECO:0000313" key="2">
    <source>
        <dbReference type="EMBL" id="GAA5171725.1"/>
    </source>
</evidence>
<dbReference type="Pfam" id="PF01521">
    <property type="entry name" value="Fe-S_biosyn"/>
    <property type="match status" value="1"/>
</dbReference>
<dbReference type="Proteomes" id="UP001428817">
    <property type="component" value="Unassembled WGS sequence"/>
</dbReference>
<organism evidence="2 3">
    <name type="scientific">Pseudonocardia eucalypti</name>
    <dbReference type="NCBI Taxonomy" id="648755"/>
    <lineage>
        <taxon>Bacteria</taxon>
        <taxon>Bacillati</taxon>
        <taxon>Actinomycetota</taxon>
        <taxon>Actinomycetes</taxon>
        <taxon>Pseudonocardiales</taxon>
        <taxon>Pseudonocardiaceae</taxon>
        <taxon>Pseudonocardia</taxon>
    </lineage>
</organism>
<dbReference type="PANTHER" id="PTHR43011:SF1">
    <property type="entry name" value="IRON-SULFUR CLUSTER ASSEMBLY 2 HOMOLOG, MITOCHONDRIAL"/>
    <property type="match status" value="1"/>
</dbReference>
<comment type="caution">
    <text evidence="2">The sequence shown here is derived from an EMBL/GenBank/DDBJ whole genome shotgun (WGS) entry which is preliminary data.</text>
</comment>
<dbReference type="SUPFAM" id="SSF89360">
    <property type="entry name" value="HesB-like domain"/>
    <property type="match status" value="1"/>
</dbReference>
<keyword evidence="3" id="KW-1185">Reference proteome</keyword>